<dbReference type="Proteomes" id="UP001168877">
    <property type="component" value="Unassembled WGS sequence"/>
</dbReference>
<evidence type="ECO:0000313" key="2">
    <source>
        <dbReference type="Proteomes" id="UP001168877"/>
    </source>
</evidence>
<keyword evidence="2" id="KW-1185">Reference proteome</keyword>
<accession>A0AA39RNZ4</accession>
<protein>
    <submittedName>
        <fullName evidence="1">Uncharacterized protein</fullName>
    </submittedName>
</protein>
<gene>
    <name evidence="1" type="ORF">LWI29_032170</name>
</gene>
<evidence type="ECO:0000313" key="1">
    <source>
        <dbReference type="EMBL" id="KAK0577372.1"/>
    </source>
</evidence>
<reference evidence="1" key="2">
    <citation type="submission" date="2023-06" db="EMBL/GenBank/DDBJ databases">
        <authorList>
            <person name="Swenson N.G."/>
            <person name="Wegrzyn J.L."/>
            <person name="Mcevoy S.L."/>
        </authorList>
    </citation>
    <scope>NUCLEOTIDE SEQUENCE</scope>
    <source>
        <strain evidence="1">NS2018</strain>
        <tissue evidence="1">Leaf</tissue>
    </source>
</reference>
<comment type="caution">
    <text evidence="1">The sequence shown here is derived from an EMBL/GenBank/DDBJ whole genome shotgun (WGS) entry which is preliminary data.</text>
</comment>
<sequence>MSPKEGQPIDHGEKRFFSRMRCRIKGAWSKNWSLRNWNSSRRGDPKGFLEDCSGSIYRSNRKFWKTICICYCSVQTLRFMRKPFEYGSSCGDIATLECSKSKLFPWFWFSLLCGLSMVKLNTISSGTKHTLLCWCTMKTWMPITLDVELKCQLA</sequence>
<proteinExistence type="predicted"/>
<dbReference type="AlphaFoldDB" id="A0AA39RNZ4"/>
<dbReference type="EMBL" id="JAUESC010000386">
    <property type="protein sequence ID" value="KAK0577372.1"/>
    <property type="molecule type" value="Genomic_DNA"/>
</dbReference>
<reference evidence="1" key="1">
    <citation type="journal article" date="2022" name="Plant J.">
        <title>Strategies of tolerance reflected in two North American maple genomes.</title>
        <authorList>
            <person name="McEvoy S.L."/>
            <person name="Sezen U.U."/>
            <person name="Trouern-Trend A."/>
            <person name="McMahon S.M."/>
            <person name="Schaberg P.G."/>
            <person name="Yang J."/>
            <person name="Wegrzyn J.L."/>
            <person name="Swenson N.G."/>
        </authorList>
    </citation>
    <scope>NUCLEOTIDE SEQUENCE</scope>
    <source>
        <strain evidence="1">NS2018</strain>
    </source>
</reference>
<name>A0AA39RNZ4_ACESA</name>
<organism evidence="1 2">
    <name type="scientific">Acer saccharum</name>
    <name type="common">Sugar maple</name>
    <dbReference type="NCBI Taxonomy" id="4024"/>
    <lineage>
        <taxon>Eukaryota</taxon>
        <taxon>Viridiplantae</taxon>
        <taxon>Streptophyta</taxon>
        <taxon>Embryophyta</taxon>
        <taxon>Tracheophyta</taxon>
        <taxon>Spermatophyta</taxon>
        <taxon>Magnoliopsida</taxon>
        <taxon>eudicotyledons</taxon>
        <taxon>Gunneridae</taxon>
        <taxon>Pentapetalae</taxon>
        <taxon>rosids</taxon>
        <taxon>malvids</taxon>
        <taxon>Sapindales</taxon>
        <taxon>Sapindaceae</taxon>
        <taxon>Hippocastanoideae</taxon>
        <taxon>Acereae</taxon>
        <taxon>Acer</taxon>
    </lineage>
</organism>